<dbReference type="AlphaFoldDB" id="A0A510X511"/>
<reference evidence="1 2" key="1">
    <citation type="submission" date="2019-07" db="EMBL/GenBank/DDBJ databases">
        <title>Whole genome shotgun sequence of Halomonas pacifica NBRC 102220.</title>
        <authorList>
            <person name="Hosoyama A."/>
            <person name="Uohara A."/>
            <person name="Ohji S."/>
            <person name="Ichikawa N."/>
        </authorList>
    </citation>
    <scope>NUCLEOTIDE SEQUENCE [LARGE SCALE GENOMIC DNA]</scope>
    <source>
        <strain evidence="1 2">NBRC 102220</strain>
    </source>
</reference>
<dbReference type="InterPro" id="IPR036134">
    <property type="entry name" value="Crypto/Photolyase_FAD-like_sf"/>
</dbReference>
<sequence length="533" mass="60711">MSKPLILVLGDQLSHDLPSLQALPDGAVIALCEVADEGRYVPHHPQKIAMMLAAMRHFADELRARGLRVHYSALDAPDNTQSLVSEAERLARYYGCDEIRVVRPGEWRLWEAFKAREAGPLPCRLLEDNRFYTTPEAFAAWMRGRKQPRLEHFYRAQRRATGLLMEAGAPLGGKWNYDADNRHPLADAPPLPAPLRHAPDAITRDVLELVAEHFGEHFGRLEDFDWPVTRAQARAELADFLETRLAHFGRYQDAISDEAPRLFHSRLAAALNLGLLSPRETCEAAEREYLEGRAPLNSVEGFIRQILGWREYVRGLYWTRMPDYKRGNHLEASRGLPSCYWSGDTELHCLRRAIEMTRDHAYAHHIQRLMVTGNFALLCGVAPQALCDWYLAVYADACEWVELPNTLGMVLHADGGLMGSKPYCASGKYIDRMSDHCRHCRYDPKRVTGTHACPLNALYWHFLMRHRDRLASNPRMRLIYAGLERMGEAKREAIRQQAEAFLEGLACETAPRWAGGDQAHQHALGYRYRESSP</sequence>
<dbReference type="PANTHER" id="PTHR38657">
    <property type="entry name" value="SLR1343 PROTEIN"/>
    <property type="match status" value="1"/>
</dbReference>
<comment type="caution">
    <text evidence="1">The sequence shown here is derived from an EMBL/GenBank/DDBJ whole genome shotgun (WGS) entry which is preliminary data.</text>
</comment>
<dbReference type="GO" id="GO:0016829">
    <property type="term" value="F:lyase activity"/>
    <property type="evidence" value="ECO:0007669"/>
    <property type="project" value="UniProtKB-KW"/>
</dbReference>
<dbReference type="Gene3D" id="1.25.40.80">
    <property type="match status" value="1"/>
</dbReference>
<keyword evidence="2" id="KW-1185">Reference proteome</keyword>
<keyword evidence="1" id="KW-0456">Lyase</keyword>
<protein>
    <submittedName>
        <fullName evidence="1">Deoxyribodipyrimidine photo-lyase</fullName>
    </submittedName>
</protein>
<dbReference type="EMBL" id="BJUK01000001">
    <property type="protein sequence ID" value="GEK45857.1"/>
    <property type="molecule type" value="Genomic_DNA"/>
</dbReference>
<dbReference type="InterPro" id="IPR014729">
    <property type="entry name" value="Rossmann-like_a/b/a_fold"/>
</dbReference>
<gene>
    <name evidence="1" type="ORF">HPA02_01400</name>
</gene>
<dbReference type="Gene3D" id="1.10.10.1710">
    <property type="entry name" value="Deoxyribodipyrimidine photolyase-related"/>
    <property type="match status" value="1"/>
</dbReference>
<accession>A0A510X511</accession>
<proteinExistence type="predicted"/>
<organism evidence="1 2">
    <name type="scientific">Bisbaumannia pacifica</name>
    <dbReference type="NCBI Taxonomy" id="77098"/>
    <lineage>
        <taxon>Bacteria</taxon>
        <taxon>Pseudomonadati</taxon>
        <taxon>Pseudomonadota</taxon>
        <taxon>Gammaproteobacteria</taxon>
        <taxon>Oceanospirillales</taxon>
        <taxon>Halomonadaceae</taxon>
        <taxon>Bisbaumannia</taxon>
    </lineage>
</organism>
<dbReference type="RefSeq" id="WP_146800849.1">
    <property type="nucleotide sequence ID" value="NZ_BJUK01000001.1"/>
</dbReference>
<evidence type="ECO:0000313" key="1">
    <source>
        <dbReference type="EMBL" id="GEK45857.1"/>
    </source>
</evidence>
<evidence type="ECO:0000313" key="2">
    <source>
        <dbReference type="Proteomes" id="UP000321275"/>
    </source>
</evidence>
<dbReference type="Gene3D" id="3.40.50.620">
    <property type="entry name" value="HUPs"/>
    <property type="match status" value="1"/>
</dbReference>
<dbReference type="SUPFAM" id="SSF48173">
    <property type="entry name" value="Cryptochrome/photolyase FAD-binding domain"/>
    <property type="match status" value="1"/>
</dbReference>
<name>A0A510X511_9GAMM</name>
<dbReference type="InterPro" id="IPR052551">
    <property type="entry name" value="UV-DNA_repair_photolyase"/>
</dbReference>
<dbReference type="Pfam" id="PF04244">
    <property type="entry name" value="DPRP"/>
    <property type="match status" value="1"/>
</dbReference>
<dbReference type="OrthoDB" id="5288100at2"/>
<dbReference type="PANTHER" id="PTHR38657:SF1">
    <property type="entry name" value="SLR1343 PROTEIN"/>
    <property type="match status" value="1"/>
</dbReference>
<dbReference type="InterPro" id="IPR007357">
    <property type="entry name" value="PhrB-like"/>
</dbReference>
<dbReference type="Proteomes" id="UP000321275">
    <property type="component" value="Unassembled WGS sequence"/>
</dbReference>
<dbReference type="Gene3D" id="1.10.579.10">
    <property type="entry name" value="DNA Cyclobutane Dipyrimidine Photolyase, subunit A, domain 3"/>
    <property type="match status" value="1"/>
</dbReference>